<dbReference type="FunFam" id="1.25.40.150:FF:000002">
    <property type="entry name" value="V-type proton ATPase subunit H"/>
    <property type="match status" value="1"/>
</dbReference>
<dbReference type="SUPFAM" id="SSF54975">
    <property type="entry name" value="Acylphosphatase/BLUF domain-like"/>
    <property type="match status" value="1"/>
</dbReference>
<feature type="active site" evidence="5">
    <location>
        <position position="498"/>
    </location>
</feature>
<dbReference type="Pfam" id="PF11698">
    <property type="entry name" value="V-ATPase_H_C"/>
    <property type="match status" value="1"/>
</dbReference>
<dbReference type="GO" id="GO:0000329">
    <property type="term" value="C:fungal-type vacuole membrane"/>
    <property type="evidence" value="ECO:0007669"/>
    <property type="project" value="TreeGrafter"/>
</dbReference>
<dbReference type="InterPro" id="IPR036046">
    <property type="entry name" value="Acylphosphatase-like_dom_sf"/>
</dbReference>
<evidence type="ECO:0000256" key="1">
    <source>
        <dbReference type="ARBA" id="ARBA00008613"/>
    </source>
</evidence>
<dbReference type="FunFam" id="1.25.10.10:FF:000326">
    <property type="entry name" value="V-type proton ATPase subunit H"/>
    <property type="match status" value="1"/>
</dbReference>
<dbReference type="PROSITE" id="PS51160">
    <property type="entry name" value="ACYLPHOSPHATASE_3"/>
    <property type="match status" value="1"/>
</dbReference>
<protein>
    <recommendedName>
        <fullName evidence="5">acylphosphatase</fullName>
        <ecNumber evidence="5">3.6.1.7</ecNumber>
    </recommendedName>
</protein>
<dbReference type="Gene3D" id="1.25.40.150">
    <property type="entry name" value="V-type ATPase, subunit H, C-terminal domain"/>
    <property type="match status" value="1"/>
</dbReference>
<dbReference type="InterPro" id="IPR011987">
    <property type="entry name" value="ATPase_V1-cplx_hsu_C"/>
</dbReference>
<dbReference type="EC" id="3.6.1.7" evidence="5"/>
<dbReference type="Gene3D" id="1.25.10.10">
    <property type="entry name" value="Leucine-rich Repeat Variant"/>
    <property type="match status" value="1"/>
</dbReference>
<evidence type="ECO:0000256" key="4">
    <source>
        <dbReference type="ARBA" id="ARBA00023065"/>
    </source>
</evidence>
<keyword evidence="9" id="KW-1185">Reference proteome</keyword>
<evidence type="ECO:0000313" key="8">
    <source>
        <dbReference type="EMBL" id="KAG7292247.1"/>
    </source>
</evidence>
<dbReference type="GO" id="GO:0003998">
    <property type="term" value="F:acylphosphatase activity"/>
    <property type="evidence" value="ECO:0007669"/>
    <property type="project" value="UniProtKB-EC"/>
</dbReference>
<keyword evidence="4" id="KW-0406">Ion transport</keyword>
<comment type="similarity">
    <text evidence="1">Belongs to the V-ATPase H subunit family.</text>
</comment>
<feature type="domain" description="Acylphosphatase-like" evidence="7">
    <location>
        <begin position="482"/>
        <end position="570"/>
    </location>
</feature>
<dbReference type="SUPFAM" id="SSF48371">
    <property type="entry name" value="ARM repeat"/>
    <property type="match status" value="1"/>
</dbReference>
<dbReference type="InterPro" id="IPR004908">
    <property type="entry name" value="ATPase_V1-cplx_hsu"/>
</dbReference>
<sequence>MLLDPPPHLASLQSNIRQRPIPWDGAVRAGTLTDDQLARIRAVDKVKRDVRKQTVESDLDGYRILFVGGPGKKSVLESASKRQDVVQYILVLLSDLLDNIPALSKAILRAGDPYRQLLPLLAHSSNTEDPIPLLTSTVLVSLMAGSRDESPATVDKALPVIFSYLSSLTKNSDAGLQDIGVQEYSSLLYGRAPRQQFWKQRSETVTPLIDILRAAAGVNGDASASLWSGTTGTAGSGFGGSLAGGVGLQLLYRVRVVLWQLSFEAADIGDDLNDEYDIVLLYTQLLRLSPKEKTTRLLVSTLLNLLTQNQNTLLPIAVLARLPPLLQNLQTRQLADPDLREDMDKLRELLEEYTKTKTTFDEYVGELNSGHLRWSPPHRSTVFWAENARRILEHENGALVRRLADIMRKPWENDKAVLAIACNDIGCLVREVPEKRGQLERLGLKTRVMELMGEADENVRWESLRALGGWLQYSFDSKMVKRVYFLAHGGVVQGVNFRYFTRHRALEHKLTGWVRNTDTNKVEGEAQGEDGAIATFLKEVDRGPKHAQVVRLDKEERDVVEGETEFEIRR</sequence>
<organism evidence="8 9">
    <name type="scientific">Staphylotrichum longicolle</name>
    <dbReference type="NCBI Taxonomy" id="669026"/>
    <lineage>
        <taxon>Eukaryota</taxon>
        <taxon>Fungi</taxon>
        <taxon>Dikarya</taxon>
        <taxon>Ascomycota</taxon>
        <taxon>Pezizomycotina</taxon>
        <taxon>Sordariomycetes</taxon>
        <taxon>Sordariomycetidae</taxon>
        <taxon>Sordariales</taxon>
        <taxon>Chaetomiaceae</taxon>
        <taxon>Staphylotrichum</taxon>
    </lineage>
</organism>
<reference evidence="8" key="1">
    <citation type="submission" date="2023-02" db="EMBL/GenBank/DDBJ databases">
        <authorList>
            <person name="Palmer J.M."/>
        </authorList>
    </citation>
    <scope>NUCLEOTIDE SEQUENCE</scope>
    <source>
        <strain evidence="8">FW57</strain>
    </source>
</reference>
<evidence type="ECO:0000313" key="9">
    <source>
        <dbReference type="Proteomes" id="UP001197093"/>
    </source>
</evidence>
<keyword evidence="5" id="KW-0378">Hydrolase</keyword>
<keyword evidence="2" id="KW-0813">Transport</keyword>
<dbReference type="InterPro" id="IPR016024">
    <property type="entry name" value="ARM-type_fold"/>
</dbReference>
<name>A0AAD4I1M1_9PEZI</name>
<evidence type="ECO:0000259" key="7">
    <source>
        <dbReference type="PROSITE" id="PS51160"/>
    </source>
</evidence>
<dbReference type="Proteomes" id="UP001197093">
    <property type="component" value="Unassembled WGS sequence"/>
</dbReference>
<evidence type="ECO:0000256" key="2">
    <source>
        <dbReference type="ARBA" id="ARBA00022448"/>
    </source>
</evidence>
<dbReference type="GO" id="GO:0046961">
    <property type="term" value="F:proton-transporting ATPase activity, rotational mechanism"/>
    <property type="evidence" value="ECO:0007669"/>
    <property type="project" value="InterPro"/>
</dbReference>
<gene>
    <name evidence="8" type="ORF">NEMBOFW57_002282</name>
</gene>
<dbReference type="EMBL" id="JAHCVI010000001">
    <property type="protein sequence ID" value="KAG7292247.1"/>
    <property type="molecule type" value="Genomic_DNA"/>
</dbReference>
<proteinExistence type="inferred from homology"/>
<dbReference type="InterPro" id="IPR001792">
    <property type="entry name" value="Acylphosphatase-like_dom"/>
</dbReference>
<evidence type="ECO:0000256" key="5">
    <source>
        <dbReference type="PROSITE-ProRule" id="PRU00520"/>
    </source>
</evidence>
<dbReference type="InterPro" id="IPR038497">
    <property type="entry name" value="ATPase_V1-cplx_hsu_C_sf"/>
</dbReference>
<comment type="similarity">
    <text evidence="6">Belongs to the acylphosphatase family.</text>
</comment>
<dbReference type="AlphaFoldDB" id="A0AAD4I1M1"/>
<dbReference type="PANTHER" id="PTHR10698">
    <property type="entry name" value="V-TYPE PROTON ATPASE SUBUNIT H"/>
    <property type="match status" value="1"/>
</dbReference>
<dbReference type="Pfam" id="PF03224">
    <property type="entry name" value="V-ATPase_H_N"/>
    <property type="match status" value="1"/>
</dbReference>
<comment type="caution">
    <text evidence="8">The sequence shown here is derived from an EMBL/GenBank/DDBJ whole genome shotgun (WGS) entry which is preliminary data.</text>
</comment>
<evidence type="ECO:0000256" key="3">
    <source>
        <dbReference type="ARBA" id="ARBA00022781"/>
    </source>
</evidence>
<comment type="catalytic activity">
    <reaction evidence="5">
        <text>an acyl phosphate + H2O = a carboxylate + phosphate + H(+)</text>
        <dbReference type="Rhea" id="RHEA:14965"/>
        <dbReference type="ChEBI" id="CHEBI:15377"/>
        <dbReference type="ChEBI" id="CHEBI:15378"/>
        <dbReference type="ChEBI" id="CHEBI:29067"/>
        <dbReference type="ChEBI" id="CHEBI:43474"/>
        <dbReference type="ChEBI" id="CHEBI:59918"/>
        <dbReference type="EC" id="3.6.1.7"/>
    </reaction>
</comment>
<dbReference type="GO" id="GO:0000221">
    <property type="term" value="C:vacuolar proton-transporting V-type ATPase, V1 domain"/>
    <property type="evidence" value="ECO:0007669"/>
    <property type="project" value="InterPro"/>
</dbReference>
<dbReference type="PANTHER" id="PTHR10698:SF0">
    <property type="entry name" value="V-TYPE PROTON ATPASE SUBUNIT H"/>
    <property type="match status" value="1"/>
</dbReference>
<evidence type="ECO:0000256" key="6">
    <source>
        <dbReference type="RuleBase" id="RU004168"/>
    </source>
</evidence>
<accession>A0AAD4I1M1</accession>
<dbReference type="InterPro" id="IPR011989">
    <property type="entry name" value="ARM-like"/>
</dbReference>
<keyword evidence="3" id="KW-0375">Hydrogen ion transport</keyword>
<dbReference type="Gene3D" id="3.30.70.100">
    <property type="match status" value="1"/>
</dbReference>
<feature type="active site" evidence="5">
    <location>
        <position position="516"/>
    </location>
</feature>
<dbReference type="Pfam" id="PF00708">
    <property type="entry name" value="Acylphosphatase"/>
    <property type="match status" value="1"/>
</dbReference>